<name>A0A9I9CXW3_CUCME</name>
<dbReference type="PANTHER" id="PTHR11903:SF11">
    <property type="entry name" value="ALPHA-DIOXYGENASE 1"/>
    <property type="match status" value="1"/>
</dbReference>
<dbReference type="InterPro" id="IPR037120">
    <property type="entry name" value="Haem_peroxidase_sf_animal"/>
</dbReference>
<sequence length="121" mass="14460">MANMIGHKGEVTSEKMGFTALLVSMGHQASGALELFNYPLWLRNLIAHDMENKDRPDHIDLAALEVYRDRERRVVRYNDFHRGLFLIPISKWEDLTDSKRRLKYFVKCMMMIWRNLVFWWG</sequence>
<evidence type="ECO:0000313" key="6">
    <source>
        <dbReference type="EnsemblPlants" id="MELO3C009931.2.1"/>
    </source>
</evidence>
<keyword evidence="5" id="KW-0408">Iron</keyword>
<keyword evidence="3" id="KW-0223">Dioxygenase</keyword>
<accession>A0A9I9CXW3</accession>
<dbReference type="GO" id="GO:0004601">
    <property type="term" value="F:peroxidase activity"/>
    <property type="evidence" value="ECO:0007669"/>
    <property type="project" value="InterPro"/>
</dbReference>
<dbReference type="InterPro" id="IPR019791">
    <property type="entry name" value="Haem_peroxidase_animal"/>
</dbReference>
<dbReference type="PANTHER" id="PTHR11903">
    <property type="entry name" value="PROSTAGLANDIN G/H SYNTHASE"/>
    <property type="match status" value="1"/>
</dbReference>
<dbReference type="AlphaFoldDB" id="A0A9I9CXW3"/>
<keyword evidence="2" id="KW-0611">Plant defense</keyword>
<evidence type="ECO:0000256" key="2">
    <source>
        <dbReference type="ARBA" id="ARBA00022821"/>
    </source>
</evidence>
<dbReference type="Pfam" id="PF03098">
    <property type="entry name" value="An_peroxidase"/>
    <property type="match status" value="1"/>
</dbReference>
<dbReference type="Gramene" id="MELO3C009931.2.1">
    <property type="protein sequence ID" value="MELO3C009931.2.1"/>
    <property type="gene ID" value="MELO3C009931.2"/>
</dbReference>
<dbReference type="InterPro" id="IPR050783">
    <property type="entry name" value="Oxylipin_biosynth_metab"/>
</dbReference>
<dbReference type="EnsemblPlants" id="MELO3C009931.2.1">
    <property type="protein sequence ID" value="MELO3C009931.2.1"/>
    <property type="gene ID" value="MELO3C009931.2"/>
</dbReference>
<proteinExistence type="predicted"/>
<evidence type="ECO:0000256" key="3">
    <source>
        <dbReference type="ARBA" id="ARBA00022964"/>
    </source>
</evidence>
<keyword evidence="1" id="KW-0479">Metal-binding</keyword>
<dbReference type="GO" id="GO:0016702">
    <property type="term" value="F:oxidoreductase activity, acting on single donors with incorporation of molecular oxygen, incorporation of two atoms of oxygen"/>
    <property type="evidence" value="ECO:0007669"/>
    <property type="project" value="TreeGrafter"/>
</dbReference>
<evidence type="ECO:0000256" key="4">
    <source>
        <dbReference type="ARBA" id="ARBA00023002"/>
    </source>
</evidence>
<dbReference type="GO" id="GO:0006979">
    <property type="term" value="P:response to oxidative stress"/>
    <property type="evidence" value="ECO:0007669"/>
    <property type="project" value="InterPro"/>
</dbReference>
<dbReference type="PROSITE" id="PS50292">
    <property type="entry name" value="PEROXIDASE_3"/>
    <property type="match status" value="1"/>
</dbReference>
<protein>
    <submittedName>
        <fullName evidence="6">Uncharacterized protein</fullName>
    </submittedName>
</protein>
<dbReference type="GO" id="GO:0020037">
    <property type="term" value="F:heme binding"/>
    <property type="evidence" value="ECO:0007669"/>
    <property type="project" value="InterPro"/>
</dbReference>
<reference evidence="6" key="1">
    <citation type="submission" date="2023-03" db="UniProtKB">
        <authorList>
            <consortium name="EnsemblPlants"/>
        </authorList>
    </citation>
    <scope>IDENTIFICATION</scope>
</reference>
<dbReference type="GO" id="GO:0006631">
    <property type="term" value="P:fatty acid metabolic process"/>
    <property type="evidence" value="ECO:0007669"/>
    <property type="project" value="UniProtKB-ARBA"/>
</dbReference>
<organism evidence="6">
    <name type="scientific">Cucumis melo</name>
    <name type="common">Muskmelon</name>
    <dbReference type="NCBI Taxonomy" id="3656"/>
    <lineage>
        <taxon>Eukaryota</taxon>
        <taxon>Viridiplantae</taxon>
        <taxon>Streptophyta</taxon>
        <taxon>Embryophyta</taxon>
        <taxon>Tracheophyta</taxon>
        <taxon>Spermatophyta</taxon>
        <taxon>Magnoliopsida</taxon>
        <taxon>eudicotyledons</taxon>
        <taxon>Gunneridae</taxon>
        <taxon>Pentapetalae</taxon>
        <taxon>rosids</taxon>
        <taxon>fabids</taxon>
        <taxon>Cucurbitales</taxon>
        <taxon>Cucurbitaceae</taxon>
        <taxon>Benincaseae</taxon>
        <taxon>Cucumis</taxon>
    </lineage>
</organism>
<keyword evidence="4" id="KW-0560">Oxidoreductase</keyword>
<evidence type="ECO:0000256" key="1">
    <source>
        <dbReference type="ARBA" id="ARBA00022723"/>
    </source>
</evidence>
<evidence type="ECO:0000256" key="5">
    <source>
        <dbReference type="ARBA" id="ARBA00023004"/>
    </source>
</evidence>
<dbReference type="InterPro" id="IPR010255">
    <property type="entry name" value="Haem_peroxidase_sf"/>
</dbReference>
<dbReference type="SUPFAM" id="SSF48113">
    <property type="entry name" value="Heme-dependent peroxidases"/>
    <property type="match status" value="1"/>
</dbReference>
<dbReference type="GO" id="GO:0006952">
    <property type="term" value="P:defense response"/>
    <property type="evidence" value="ECO:0007669"/>
    <property type="project" value="UniProtKB-KW"/>
</dbReference>
<dbReference type="GO" id="GO:0046872">
    <property type="term" value="F:metal ion binding"/>
    <property type="evidence" value="ECO:0007669"/>
    <property type="project" value="UniProtKB-KW"/>
</dbReference>
<dbReference type="Gene3D" id="1.10.640.10">
    <property type="entry name" value="Haem peroxidase domain superfamily, animal type"/>
    <property type="match status" value="1"/>
</dbReference>